<dbReference type="Pfam" id="PF00153">
    <property type="entry name" value="Mito_carr"/>
    <property type="match status" value="4"/>
</dbReference>
<feature type="region of interest" description="Disordered" evidence="11">
    <location>
        <begin position="133"/>
        <end position="169"/>
    </location>
</feature>
<feature type="repeat" description="Solcar" evidence="9">
    <location>
        <begin position="298"/>
        <end position="429"/>
    </location>
</feature>
<name>A0A2N5SCD2_9BASI</name>
<evidence type="ECO:0000256" key="3">
    <source>
        <dbReference type="ARBA" id="ARBA00022692"/>
    </source>
</evidence>
<feature type="repeat" description="Solcar" evidence="9">
    <location>
        <begin position="170"/>
        <end position="286"/>
    </location>
</feature>
<evidence type="ECO:0000256" key="8">
    <source>
        <dbReference type="ARBA" id="ARBA00023136"/>
    </source>
</evidence>
<dbReference type="PANTHER" id="PTHR45829:SF4">
    <property type="entry name" value="MITOCHONDRIAL CARRIER PROTEIN RIM2"/>
    <property type="match status" value="1"/>
</dbReference>
<accession>A0A2N5SCD2</accession>
<dbReference type="InterPro" id="IPR049562">
    <property type="entry name" value="SLC25A33/36-like"/>
</dbReference>
<keyword evidence="6" id="KW-1133">Transmembrane helix</keyword>
<dbReference type="STRING" id="200324.A0A2N5SCD2"/>
<reference evidence="12 13" key="1">
    <citation type="submission" date="2017-11" db="EMBL/GenBank/DDBJ databases">
        <title>De novo assembly and phasing of dikaryotic genomes from two isolates of Puccinia coronata f. sp. avenae, the causal agent of oat crown rust.</title>
        <authorList>
            <person name="Miller M.E."/>
            <person name="Zhang Y."/>
            <person name="Omidvar V."/>
            <person name="Sperschneider J."/>
            <person name="Schwessinger B."/>
            <person name="Raley C."/>
            <person name="Palmer J.M."/>
            <person name="Garnica D."/>
            <person name="Upadhyaya N."/>
            <person name="Rathjen J."/>
            <person name="Taylor J.M."/>
            <person name="Park R.F."/>
            <person name="Dodds P.N."/>
            <person name="Hirsch C.D."/>
            <person name="Kianian S.F."/>
            <person name="Figueroa M."/>
        </authorList>
    </citation>
    <scope>NUCLEOTIDE SEQUENCE [LARGE SCALE GENOMIC DNA]</scope>
    <source>
        <strain evidence="12">12NC29</strain>
    </source>
</reference>
<dbReference type="Proteomes" id="UP000235388">
    <property type="component" value="Unassembled WGS sequence"/>
</dbReference>
<evidence type="ECO:0000256" key="2">
    <source>
        <dbReference type="ARBA" id="ARBA00022448"/>
    </source>
</evidence>
<keyword evidence="7" id="KW-0496">Mitochondrion</keyword>
<evidence type="ECO:0000256" key="11">
    <source>
        <dbReference type="SAM" id="MobiDB-lite"/>
    </source>
</evidence>
<comment type="similarity">
    <text evidence="10">Belongs to the mitochondrial carrier (TC 2.A.29) family.</text>
</comment>
<sequence length="541" mass="58490">MRHFFSTYAPSAKLGWEDSPLGLTAPPPGARRCARASHPRPRRAPFLKKPEGRAPPQKVLPGRGYPVGGANLTGESPAPGGAHFPKSGAVNPTLPGFSYNSILFLYSLTSHLTVVFLITCGSHISRLELGQRHSPNMNDSSSSSKAALPSGSSLASLTNSTHQNLTQRNPPGWVHFVAGGLGGMSGAIVTAPFDLVKTRLQSSTYHADRSQLSQSIPSFSSSSKSTRTTGASNRLFYHFIDTGRILRDIHRLEGFRALFRGLGPTLVGAIPARAINFYVYGMGKEFYCKLITPTAGNSSTLVHICSAITAGIATSTATNPIWVVKTRLQLDIPSSSFSNPHSRSTIHTGALAIDLPARPSISTPVLPKLPTYSNFSNRLLNPLGNSLQCISKIYQQEGIPGFYRGLSASYLGVTEGTIQWTLYEKFKRWGSHFISDSDTRQEGTWSTKMVAAGAAKLIATGITYPHEVVRTRMRQKPPPLPAKSKYIGLISTFRIILAEEGPRAFYGGLSPHLLRVVPNAAVMYTVYEAALSISRSSFPHD</sequence>
<dbReference type="GO" id="GO:1990519">
    <property type="term" value="P:pyrimidine nucleotide import into mitochondrion"/>
    <property type="evidence" value="ECO:0007669"/>
    <property type="project" value="TreeGrafter"/>
</dbReference>
<dbReference type="Gene3D" id="1.50.40.10">
    <property type="entry name" value="Mitochondrial carrier domain"/>
    <property type="match status" value="2"/>
</dbReference>
<keyword evidence="2 10" id="KW-0813">Transport</keyword>
<dbReference type="PANTHER" id="PTHR45829">
    <property type="entry name" value="MITOCHONDRIAL CARRIER PROTEIN RIM2"/>
    <property type="match status" value="1"/>
</dbReference>
<keyword evidence="5" id="KW-0999">Mitochondrion inner membrane</keyword>
<comment type="subcellular location">
    <subcellularLocation>
        <location evidence="1">Mitochondrion inner membrane</location>
        <topology evidence="1">Multi-pass membrane protein</topology>
    </subcellularLocation>
</comment>
<protein>
    <submittedName>
        <fullName evidence="12">Uncharacterized protein</fullName>
    </submittedName>
</protein>
<feature type="repeat" description="Solcar" evidence="9">
    <location>
        <begin position="443"/>
        <end position="533"/>
    </location>
</feature>
<dbReference type="InterPro" id="IPR023395">
    <property type="entry name" value="MCP_dom_sf"/>
</dbReference>
<evidence type="ECO:0000313" key="12">
    <source>
        <dbReference type="EMBL" id="PLW10931.1"/>
    </source>
</evidence>
<keyword evidence="13" id="KW-1185">Reference proteome</keyword>
<dbReference type="PROSITE" id="PS50920">
    <property type="entry name" value="SOLCAR"/>
    <property type="match status" value="3"/>
</dbReference>
<evidence type="ECO:0000256" key="5">
    <source>
        <dbReference type="ARBA" id="ARBA00022792"/>
    </source>
</evidence>
<keyword evidence="8 9" id="KW-0472">Membrane</keyword>
<feature type="compositionally biased region" description="Polar residues" evidence="11">
    <location>
        <begin position="158"/>
        <end position="169"/>
    </location>
</feature>
<organism evidence="12 13">
    <name type="scientific">Puccinia coronata f. sp. avenae</name>
    <dbReference type="NCBI Taxonomy" id="200324"/>
    <lineage>
        <taxon>Eukaryota</taxon>
        <taxon>Fungi</taxon>
        <taxon>Dikarya</taxon>
        <taxon>Basidiomycota</taxon>
        <taxon>Pucciniomycotina</taxon>
        <taxon>Pucciniomycetes</taxon>
        <taxon>Pucciniales</taxon>
        <taxon>Pucciniaceae</taxon>
        <taxon>Puccinia</taxon>
    </lineage>
</organism>
<evidence type="ECO:0000256" key="1">
    <source>
        <dbReference type="ARBA" id="ARBA00004448"/>
    </source>
</evidence>
<proteinExistence type="inferred from homology"/>
<evidence type="ECO:0000256" key="9">
    <source>
        <dbReference type="PROSITE-ProRule" id="PRU00282"/>
    </source>
</evidence>
<evidence type="ECO:0000256" key="10">
    <source>
        <dbReference type="RuleBase" id="RU000488"/>
    </source>
</evidence>
<evidence type="ECO:0000313" key="13">
    <source>
        <dbReference type="Proteomes" id="UP000235388"/>
    </source>
</evidence>
<dbReference type="SUPFAM" id="SSF103506">
    <property type="entry name" value="Mitochondrial carrier"/>
    <property type="match status" value="1"/>
</dbReference>
<dbReference type="GO" id="GO:0015218">
    <property type="term" value="F:pyrimidine nucleotide transmembrane transporter activity"/>
    <property type="evidence" value="ECO:0007669"/>
    <property type="project" value="InterPro"/>
</dbReference>
<evidence type="ECO:0000256" key="7">
    <source>
        <dbReference type="ARBA" id="ARBA00023128"/>
    </source>
</evidence>
<gene>
    <name evidence="12" type="ORF">PCANC_17400</name>
</gene>
<dbReference type="InterPro" id="IPR018108">
    <property type="entry name" value="MCP_transmembrane"/>
</dbReference>
<dbReference type="OrthoDB" id="269120at2759"/>
<evidence type="ECO:0000256" key="4">
    <source>
        <dbReference type="ARBA" id="ARBA00022737"/>
    </source>
</evidence>
<feature type="region of interest" description="Disordered" evidence="11">
    <location>
        <begin position="19"/>
        <end position="84"/>
    </location>
</feature>
<dbReference type="FunFam" id="1.50.40.10:FF:000132">
    <property type="entry name" value="Solute carrier family 25, member 33/36"/>
    <property type="match status" value="1"/>
</dbReference>
<evidence type="ECO:0000256" key="6">
    <source>
        <dbReference type="ARBA" id="ARBA00022989"/>
    </source>
</evidence>
<feature type="compositionally biased region" description="Low complexity" evidence="11">
    <location>
        <begin position="140"/>
        <end position="157"/>
    </location>
</feature>
<keyword evidence="4" id="KW-0677">Repeat</keyword>
<feature type="compositionally biased region" description="Basic residues" evidence="11">
    <location>
        <begin position="32"/>
        <end position="46"/>
    </location>
</feature>
<dbReference type="GO" id="GO:0005743">
    <property type="term" value="C:mitochondrial inner membrane"/>
    <property type="evidence" value="ECO:0007669"/>
    <property type="project" value="UniProtKB-SubCell"/>
</dbReference>
<dbReference type="AlphaFoldDB" id="A0A2N5SCD2"/>
<comment type="caution">
    <text evidence="12">The sequence shown here is derived from an EMBL/GenBank/DDBJ whole genome shotgun (WGS) entry which is preliminary data.</text>
</comment>
<keyword evidence="3 9" id="KW-0812">Transmembrane</keyword>
<dbReference type="EMBL" id="PGCJ01001040">
    <property type="protein sequence ID" value="PLW10931.1"/>
    <property type="molecule type" value="Genomic_DNA"/>
</dbReference>